<organism evidence="11 12">
    <name type="scientific">Rhizocola hellebori</name>
    <dbReference type="NCBI Taxonomy" id="1392758"/>
    <lineage>
        <taxon>Bacteria</taxon>
        <taxon>Bacillati</taxon>
        <taxon>Actinomycetota</taxon>
        <taxon>Actinomycetes</taxon>
        <taxon>Micromonosporales</taxon>
        <taxon>Micromonosporaceae</taxon>
        <taxon>Rhizocola</taxon>
    </lineage>
</organism>
<evidence type="ECO:0000256" key="9">
    <source>
        <dbReference type="SAM" id="Phobius"/>
    </source>
</evidence>
<feature type="transmembrane region" description="Helical" evidence="9">
    <location>
        <begin position="317"/>
        <end position="341"/>
    </location>
</feature>
<evidence type="ECO:0000256" key="2">
    <source>
        <dbReference type="ARBA" id="ARBA00022448"/>
    </source>
</evidence>
<dbReference type="Pfam" id="PF07690">
    <property type="entry name" value="MFS_1"/>
    <property type="match status" value="1"/>
</dbReference>
<dbReference type="EMBL" id="BONY01000044">
    <property type="protein sequence ID" value="GIH08048.1"/>
    <property type="molecule type" value="Genomic_DNA"/>
</dbReference>
<feature type="domain" description="Major facilitator superfamily (MFS) profile" evidence="10">
    <location>
        <begin position="14"/>
        <end position="405"/>
    </location>
</feature>
<dbReference type="SUPFAM" id="SSF103473">
    <property type="entry name" value="MFS general substrate transporter"/>
    <property type="match status" value="1"/>
</dbReference>
<dbReference type="GO" id="GO:0005886">
    <property type="term" value="C:plasma membrane"/>
    <property type="evidence" value="ECO:0007669"/>
    <property type="project" value="UniProtKB-SubCell"/>
</dbReference>
<evidence type="ECO:0000313" key="11">
    <source>
        <dbReference type="EMBL" id="GIH08048.1"/>
    </source>
</evidence>
<dbReference type="PANTHER" id="PTHR23513">
    <property type="entry name" value="INTEGRAL MEMBRANE EFFLUX PROTEIN-RELATED"/>
    <property type="match status" value="1"/>
</dbReference>
<evidence type="ECO:0000256" key="3">
    <source>
        <dbReference type="ARBA" id="ARBA00022475"/>
    </source>
</evidence>
<dbReference type="InterPro" id="IPR036259">
    <property type="entry name" value="MFS_trans_sf"/>
</dbReference>
<keyword evidence="12" id="KW-1185">Reference proteome</keyword>
<protein>
    <recommendedName>
        <fullName evidence="8">Multidrug efflux pump Tap</fullName>
    </recommendedName>
</protein>
<dbReference type="Proteomes" id="UP000612899">
    <property type="component" value="Unassembled WGS sequence"/>
</dbReference>
<evidence type="ECO:0000256" key="6">
    <source>
        <dbReference type="ARBA" id="ARBA00023136"/>
    </source>
</evidence>
<comment type="caution">
    <text evidence="11">The sequence shown here is derived from an EMBL/GenBank/DDBJ whole genome shotgun (WGS) entry which is preliminary data.</text>
</comment>
<dbReference type="PANTHER" id="PTHR23513:SF9">
    <property type="entry name" value="ENTEROBACTIN EXPORTER ENTS"/>
    <property type="match status" value="1"/>
</dbReference>
<evidence type="ECO:0000256" key="5">
    <source>
        <dbReference type="ARBA" id="ARBA00022989"/>
    </source>
</evidence>
<gene>
    <name evidence="11" type="ORF">Rhe02_61150</name>
</gene>
<evidence type="ECO:0000256" key="8">
    <source>
        <dbReference type="ARBA" id="ARBA00040914"/>
    </source>
</evidence>
<dbReference type="InterPro" id="IPR011701">
    <property type="entry name" value="MFS"/>
</dbReference>
<keyword evidence="2" id="KW-0813">Transport</keyword>
<sequence>MLRGRHVRTGGKPALVWLMVAMTVNSIGSKISLLAIPWLVLVTTGSPVKMGLVGLAQTLPYVIVGVLGSPLVGRYGVRKMVIHNDTASAVLVALIAMFAQFDFTLLLVLSALVGSVQGVGDKAKRMLVQPIVEGAGASLPRMVAVFTGSERANTVVGAAIGGLVIAWIGPTGAIWINAISYALSALMIVAFVRMPRSVEEADAKPAPEPYTRALARGFSFLREDKLLSRIVGMMFMTNMFNQASGAVLVPLWVMHQFNSPVALGWVASSLALGAVLGNVAFIGLIKRLPRYLTFVLGYVLGGSPRFLVLGLTDDIRVVLAVTFLAGVAGSVINPVYGALLFERVPRAMQPRVFGLTGAMTFGGIPLGGLVGAWLVQGFGLDWSLILAGLGFLTITMSPIIGYRVWKQMDAPPLDPARPDQRHAPPPLPDWIESLGLLAQRKLPLAVTGVLQAPIVVTLSYWDGVWTVEAYQGRHRVAEPAPISAAKVLQTVKVLDLPEIYESVELIHNADTAAIESRIKRLRDELAIHDRIYRGYP</sequence>
<evidence type="ECO:0000256" key="1">
    <source>
        <dbReference type="ARBA" id="ARBA00004429"/>
    </source>
</evidence>
<dbReference type="GO" id="GO:0022857">
    <property type="term" value="F:transmembrane transporter activity"/>
    <property type="evidence" value="ECO:0007669"/>
    <property type="project" value="InterPro"/>
</dbReference>
<keyword evidence="3" id="KW-1003">Cell membrane</keyword>
<keyword evidence="6 9" id="KW-0472">Membrane</keyword>
<dbReference type="InterPro" id="IPR020846">
    <property type="entry name" value="MFS_dom"/>
</dbReference>
<evidence type="ECO:0000256" key="7">
    <source>
        <dbReference type="ARBA" id="ARBA00038075"/>
    </source>
</evidence>
<evidence type="ECO:0000313" key="12">
    <source>
        <dbReference type="Proteomes" id="UP000612899"/>
    </source>
</evidence>
<name>A0A8J3QE93_9ACTN</name>
<comment type="subcellular location">
    <subcellularLocation>
        <location evidence="1">Cell inner membrane</location>
        <topology evidence="1">Multi-pass membrane protein</topology>
    </subcellularLocation>
</comment>
<feature type="transmembrane region" description="Helical" evidence="9">
    <location>
        <begin position="15"/>
        <end position="39"/>
    </location>
</feature>
<evidence type="ECO:0000256" key="4">
    <source>
        <dbReference type="ARBA" id="ARBA00022692"/>
    </source>
</evidence>
<dbReference type="AlphaFoldDB" id="A0A8J3QE93"/>
<dbReference type="Gene3D" id="1.20.1250.20">
    <property type="entry name" value="MFS general substrate transporter like domains"/>
    <property type="match status" value="1"/>
</dbReference>
<feature type="transmembrane region" description="Helical" evidence="9">
    <location>
        <begin position="59"/>
        <end position="77"/>
    </location>
</feature>
<accession>A0A8J3QE93</accession>
<feature type="transmembrane region" description="Helical" evidence="9">
    <location>
        <begin position="353"/>
        <end position="376"/>
    </location>
</feature>
<feature type="transmembrane region" description="Helical" evidence="9">
    <location>
        <begin position="89"/>
        <end position="113"/>
    </location>
</feature>
<keyword evidence="4 9" id="KW-0812">Transmembrane</keyword>
<dbReference type="PROSITE" id="PS50850">
    <property type="entry name" value="MFS"/>
    <property type="match status" value="1"/>
</dbReference>
<evidence type="ECO:0000259" key="10">
    <source>
        <dbReference type="PROSITE" id="PS50850"/>
    </source>
</evidence>
<comment type="similarity">
    <text evidence="7">Belongs to the major facilitator superfamily. Drug:H(+) antiporter-3 (DHA3) (TC 2.A.1.21) family.</text>
</comment>
<dbReference type="CDD" id="cd06173">
    <property type="entry name" value="MFS_MefA_like"/>
    <property type="match status" value="1"/>
</dbReference>
<feature type="transmembrane region" description="Helical" evidence="9">
    <location>
        <begin position="291"/>
        <end position="311"/>
    </location>
</feature>
<feature type="transmembrane region" description="Helical" evidence="9">
    <location>
        <begin position="382"/>
        <end position="405"/>
    </location>
</feature>
<keyword evidence="5 9" id="KW-1133">Transmembrane helix</keyword>
<feature type="transmembrane region" description="Helical" evidence="9">
    <location>
        <begin position="265"/>
        <end position="284"/>
    </location>
</feature>
<reference evidence="11" key="1">
    <citation type="submission" date="2021-01" db="EMBL/GenBank/DDBJ databases">
        <title>Whole genome shotgun sequence of Rhizocola hellebori NBRC 109834.</title>
        <authorList>
            <person name="Komaki H."/>
            <person name="Tamura T."/>
        </authorList>
    </citation>
    <scope>NUCLEOTIDE SEQUENCE</scope>
    <source>
        <strain evidence="11">NBRC 109834</strain>
    </source>
</reference>
<feature type="transmembrane region" description="Helical" evidence="9">
    <location>
        <begin position="230"/>
        <end position="253"/>
    </location>
</feature>
<dbReference type="RefSeq" id="WP_203911818.1">
    <property type="nucleotide sequence ID" value="NZ_BONY01000044.1"/>
</dbReference>
<proteinExistence type="inferred from homology"/>